<feature type="region of interest" description="Disordered" evidence="1">
    <location>
        <begin position="590"/>
        <end position="691"/>
    </location>
</feature>
<accession>A0A9P6JVM5</accession>
<feature type="region of interest" description="Disordered" evidence="1">
    <location>
        <begin position="268"/>
        <end position="303"/>
    </location>
</feature>
<feature type="compositionally biased region" description="Polar residues" evidence="1">
    <location>
        <begin position="221"/>
        <end position="243"/>
    </location>
</feature>
<feature type="region of interest" description="Disordered" evidence="1">
    <location>
        <begin position="90"/>
        <end position="250"/>
    </location>
</feature>
<dbReference type="EMBL" id="MU157828">
    <property type="protein sequence ID" value="KAF9533585.1"/>
    <property type="molecule type" value="Genomic_DNA"/>
</dbReference>
<feature type="compositionally biased region" description="Polar residues" evidence="1">
    <location>
        <begin position="116"/>
        <end position="125"/>
    </location>
</feature>
<feature type="compositionally biased region" description="Polar residues" evidence="1">
    <location>
        <begin position="54"/>
        <end position="67"/>
    </location>
</feature>
<feature type="compositionally biased region" description="Low complexity" evidence="1">
    <location>
        <begin position="647"/>
        <end position="670"/>
    </location>
</feature>
<evidence type="ECO:0000313" key="3">
    <source>
        <dbReference type="EMBL" id="KAF9533585.1"/>
    </source>
</evidence>
<dbReference type="Proteomes" id="UP000807306">
    <property type="component" value="Unassembled WGS sequence"/>
</dbReference>
<feature type="compositionally biased region" description="Polar residues" evidence="1">
    <location>
        <begin position="166"/>
        <end position="202"/>
    </location>
</feature>
<feature type="compositionally biased region" description="Low complexity" evidence="1">
    <location>
        <begin position="527"/>
        <end position="540"/>
    </location>
</feature>
<evidence type="ECO:0000256" key="1">
    <source>
        <dbReference type="SAM" id="MobiDB-lite"/>
    </source>
</evidence>
<feature type="chain" id="PRO_5040264197" evidence="2">
    <location>
        <begin position="24"/>
        <end position="691"/>
    </location>
</feature>
<feature type="region of interest" description="Disordered" evidence="1">
    <location>
        <begin position="45"/>
        <end position="70"/>
    </location>
</feature>
<feature type="compositionally biased region" description="Polar residues" evidence="1">
    <location>
        <begin position="618"/>
        <end position="646"/>
    </location>
</feature>
<dbReference type="AlphaFoldDB" id="A0A9P6JVM5"/>
<feature type="region of interest" description="Disordered" evidence="1">
    <location>
        <begin position="525"/>
        <end position="570"/>
    </location>
</feature>
<gene>
    <name evidence="3" type="ORF">CPB83DRAFT_832063</name>
</gene>
<feature type="region of interest" description="Disordered" evidence="1">
    <location>
        <begin position="317"/>
        <end position="360"/>
    </location>
</feature>
<feature type="compositionally biased region" description="Polar residues" evidence="1">
    <location>
        <begin position="541"/>
        <end position="570"/>
    </location>
</feature>
<keyword evidence="2" id="KW-0732">Signal</keyword>
<evidence type="ECO:0000313" key="4">
    <source>
        <dbReference type="Proteomes" id="UP000807306"/>
    </source>
</evidence>
<reference evidence="3" key="1">
    <citation type="submission" date="2020-11" db="EMBL/GenBank/DDBJ databases">
        <authorList>
            <consortium name="DOE Joint Genome Institute"/>
            <person name="Ahrendt S."/>
            <person name="Riley R."/>
            <person name="Andreopoulos W."/>
            <person name="Labutti K."/>
            <person name="Pangilinan J."/>
            <person name="Ruiz-Duenas F.J."/>
            <person name="Barrasa J.M."/>
            <person name="Sanchez-Garcia M."/>
            <person name="Camarero S."/>
            <person name="Miyauchi S."/>
            <person name="Serrano A."/>
            <person name="Linde D."/>
            <person name="Babiker R."/>
            <person name="Drula E."/>
            <person name="Ayuso-Fernandez I."/>
            <person name="Pacheco R."/>
            <person name="Padilla G."/>
            <person name="Ferreira P."/>
            <person name="Barriuso J."/>
            <person name="Kellner H."/>
            <person name="Castanera R."/>
            <person name="Alfaro M."/>
            <person name="Ramirez L."/>
            <person name="Pisabarro A.G."/>
            <person name="Kuo A."/>
            <person name="Tritt A."/>
            <person name="Lipzen A."/>
            <person name="He G."/>
            <person name="Yan M."/>
            <person name="Ng V."/>
            <person name="Cullen D."/>
            <person name="Martin F."/>
            <person name="Rosso M.-N."/>
            <person name="Henrissat B."/>
            <person name="Hibbett D."/>
            <person name="Martinez A.T."/>
            <person name="Grigoriev I.V."/>
        </authorList>
    </citation>
    <scope>NUCLEOTIDE SEQUENCE</scope>
    <source>
        <strain evidence="3">CBS 506.95</strain>
    </source>
</reference>
<feature type="compositionally biased region" description="Low complexity" evidence="1">
    <location>
        <begin position="317"/>
        <end position="333"/>
    </location>
</feature>
<feature type="compositionally biased region" description="Low complexity" evidence="1">
    <location>
        <begin position="598"/>
        <end position="607"/>
    </location>
</feature>
<feature type="compositionally biased region" description="Polar residues" evidence="1">
    <location>
        <begin position="680"/>
        <end position="691"/>
    </location>
</feature>
<name>A0A9P6JVM5_9AGAR</name>
<organism evidence="3 4">
    <name type="scientific">Crepidotus variabilis</name>
    <dbReference type="NCBI Taxonomy" id="179855"/>
    <lineage>
        <taxon>Eukaryota</taxon>
        <taxon>Fungi</taxon>
        <taxon>Dikarya</taxon>
        <taxon>Basidiomycota</taxon>
        <taxon>Agaricomycotina</taxon>
        <taxon>Agaricomycetes</taxon>
        <taxon>Agaricomycetidae</taxon>
        <taxon>Agaricales</taxon>
        <taxon>Agaricineae</taxon>
        <taxon>Crepidotaceae</taxon>
        <taxon>Crepidotus</taxon>
    </lineage>
</organism>
<evidence type="ECO:0000256" key="2">
    <source>
        <dbReference type="SAM" id="SignalP"/>
    </source>
</evidence>
<sequence length="691" mass="67832">MQSATFSRLLAYISVLMLATTTAKPLPRDGVFSSHNNQLATGREAQLKRHDQISPAQVSRRGGSNNCDCDPEEFDEADNYKDFKKAHKYEKADEDCDDEGSKSTHSKPFRHGGSQIVRQSKSESVQVIHPESVSQPPLQTNAQQSSTSARLPASFDTSLPIPDKSGSFQTDTSNLAEGVFPQSQQGSSTFSGAGLLTSANSDGNKEVSVESLAQGHVAPPLSSTSQATGSGAVSTGSDGPSQANTSLTSSVVGVSGSNNIGFAPPSGAVSQVGNSSGAGQGFASPVGNGLSQTQGSSGVSGSGSAFATGPNFLADALAQSQPPASPSTPGASGELEMPSSPSFGVTGNSGGIPTNLGALNPGLSNGAPSLNDISTGSGQADKLAIDTGGIPVEYVGDTASGLTSGQQGGSVSVLTSGDGLKDANSVADSVLNLGENVGSGEGPKGQQSSVSAFTSKGSLGSDVGNASPAFGSVLNEIPTEVFGGSGQLQNSVGAPTLGDHSGLNNVGSTSSFGLLSAIAGLSSTNPSTSGSITSGQQQGSALVSTPEGSSVLTNVTSPPGSTIGSIGANGQQQNSVSALSSLNNGGLTFPSTAGLQQGSSLTSTKGSSGLGFGNSGSTPVSFSGQQPQGSVSTFATGNGSGPVSNLGNSSIGSTSGTITSGTQNGQQQSSVSAAGGLSQGNGLISASAQKA</sequence>
<keyword evidence="4" id="KW-1185">Reference proteome</keyword>
<proteinExistence type="predicted"/>
<feature type="compositionally biased region" description="Polar residues" evidence="1">
    <location>
        <begin position="268"/>
        <end position="277"/>
    </location>
</feature>
<feature type="compositionally biased region" description="Low complexity" evidence="1">
    <location>
        <begin position="289"/>
        <end position="303"/>
    </location>
</feature>
<feature type="signal peptide" evidence="2">
    <location>
        <begin position="1"/>
        <end position="23"/>
    </location>
</feature>
<comment type="caution">
    <text evidence="3">The sequence shown here is derived from an EMBL/GenBank/DDBJ whole genome shotgun (WGS) entry which is preliminary data.</text>
</comment>
<feature type="compositionally biased region" description="Polar residues" evidence="1">
    <location>
        <begin position="132"/>
        <end position="149"/>
    </location>
</feature>
<protein>
    <submittedName>
        <fullName evidence="3">Uncharacterized protein</fullName>
    </submittedName>
</protein>